<protein>
    <submittedName>
        <fullName evidence="11">ABC transporter domain-containing protein</fullName>
    </submittedName>
</protein>
<reference evidence="11" key="1">
    <citation type="submission" date="2022-11" db="UniProtKB">
        <authorList>
            <consortium name="WormBaseParasite"/>
        </authorList>
    </citation>
    <scope>IDENTIFICATION</scope>
</reference>
<dbReference type="Gene3D" id="3.40.50.300">
    <property type="entry name" value="P-loop containing nucleotide triphosphate hydrolases"/>
    <property type="match status" value="1"/>
</dbReference>
<dbReference type="GO" id="GO:0016020">
    <property type="term" value="C:membrane"/>
    <property type="evidence" value="ECO:0007669"/>
    <property type="project" value="UniProtKB-SubCell"/>
</dbReference>
<evidence type="ECO:0000256" key="3">
    <source>
        <dbReference type="ARBA" id="ARBA00022692"/>
    </source>
</evidence>
<keyword evidence="2" id="KW-0813">Transport</keyword>
<feature type="transmembrane region" description="Helical" evidence="7">
    <location>
        <begin position="386"/>
        <end position="411"/>
    </location>
</feature>
<organism evidence="10 11">
    <name type="scientific">Romanomermis culicivorax</name>
    <name type="common">Nematode worm</name>
    <dbReference type="NCBI Taxonomy" id="13658"/>
    <lineage>
        <taxon>Eukaryota</taxon>
        <taxon>Metazoa</taxon>
        <taxon>Ecdysozoa</taxon>
        <taxon>Nematoda</taxon>
        <taxon>Enoplea</taxon>
        <taxon>Dorylaimia</taxon>
        <taxon>Mermithida</taxon>
        <taxon>Mermithoidea</taxon>
        <taxon>Mermithidae</taxon>
        <taxon>Romanomermis</taxon>
    </lineage>
</organism>
<dbReference type="SUPFAM" id="SSF52540">
    <property type="entry name" value="P-loop containing nucleoside triphosphate hydrolases"/>
    <property type="match status" value="1"/>
</dbReference>
<evidence type="ECO:0000256" key="4">
    <source>
        <dbReference type="ARBA" id="ARBA00022737"/>
    </source>
</evidence>
<dbReference type="GO" id="GO:0005524">
    <property type="term" value="F:ATP binding"/>
    <property type="evidence" value="ECO:0007669"/>
    <property type="project" value="InterPro"/>
</dbReference>
<feature type="domain" description="ABC-2 type transporter transmembrane" evidence="9">
    <location>
        <begin position="221"/>
        <end position="522"/>
    </location>
</feature>
<accession>A0A915KZX7</accession>
<evidence type="ECO:0000256" key="2">
    <source>
        <dbReference type="ARBA" id="ARBA00022448"/>
    </source>
</evidence>
<dbReference type="WBParaSite" id="nRc.2.0.1.t43999-RA">
    <property type="protein sequence ID" value="nRc.2.0.1.t43999-RA"/>
    <property type="gene ID" value="nRc.2.0.1.g43999"/>
</dbReference>
<sequence>MVGLSLQPKDVPEQPPLRLSPWLYGPPNYMFYSLNNSNSTGNHILNTMIYPPGPGYRCMDQNPFDDLTCASVSPFDRYSGAKTYSDVNIDNSKCICSNESNYKCPFSAYEPQPPTKLSDTTDHLVNLTMLNITQWLLMTEKLYRKQRYGGFSLGEINPVANENIDYRLVDENLNILSALLANFSTIFRLDWKNAPRISPETDILPVNESASTLPVEWFKMNFTRQLALLLNGMEVKRNVKVWFNNQGWAALPSYVNVLSNAILRSNLPQEKWSEYGIVVYNHPMNYSSNQQGQRIAYGFNIGAELTAAVMIILAFSVIPASFVLFLIDERSSDAKHLHLVSGVAPNIYWLANFAWDLTNFFIPVVGVMLVFFIFDQVAYIGWFRNALAAFLLLYIYGYATIPIMYLFTFLFRVPSVAFIWLATGNLFFGWVTTTVTSMLEILGQDDAFLIKINNYLMMVFLVIPQYSLGRGMLDMKLQYFLYKGEEFAFGQATPADPFAWKFLGRNMLSLFIEGTLAFILVLFIENYKWKAQRTEMLHERNVSQQSEEDDDVKNERIFVMGPKSTQSAIRIVNLTKEYQTSNILKRIICCTCCKRTTGENSSLFRAVDRLCFTVQNGECFGLLGVNGAGKTSTFNMLTGKIRVSSGDAFISQKSVLSDRDTVRKNIGFCPQFDALNPLLTAREQVGNANTFCFAEFEFSHFLSLFCTRVYVVLKRRILKM</sequence>
<feature type="domain" description="ABC transporter" evidence="8">
    <location>
        <begin position="608"/>
        <end position="689"/>
    </location>
</feature>
<dbReference type="InterPro" id="IPR003439">
    <property type="entry name" value="ABC_transporter-like_ATP-bd"/>
</dbReference>
<evidence type="ECO:0000256" key="1">
    <source>
        <dbReference type="ARBA" id="ARBA00004141"/>
    </source>
</evidence>
<evidence type="ECO:0000256" key="5">
    <source>
        <dbReference type="ARBA" id="ARBA00022989"/>
    </source>
</evidence>
<proteinExistence type="predicted"/>
<keyword evidence="5 7" id="KW-1133">Transmembrane helix</keyword>
<comment type="subcellular location">
    <subcellularLocation>
        <location evidence="1">Membrane</location>
        <topology evidence="1">Multi-pass membrane protein</topology>
    </subcellularLocation>
</comment>
<evidence type="ECO:0000313" key="11">
    <source>
        <dbReference type="WBParaSite" id="nRc.2.0.1.t43999-RA"/>
    </source>
</evidence>
<feature type="transmembrane region" description="Helical" evidence="7">
    <location>
        <begin position="507"/>
        <end position="524"/>
    </location>
</feature>
<dbReference type="GO" id="GO:0005319">
    <property type="term" value="F:lipid transporter activity"/>
    <property type="evidence" value="ECO:0007669"/>
    <property type="project" value="TreeGrafter"/>
</dbReference>
<dbReference type="InterPro" id="IPR027417">
    <property type="entry name" value="P-loop_NTPase"/>
</dbReference>
<dbReference type="GO" id="GO:0140359">
    <property type="term" value="F:ABC-type transporter activity"/>
    <property type="evidence" value="ECO:0007669"/>
    <property type="project" value="InterPro"/>
</dbReference>
<keyword evidence="3 7" id="KW-0812">Transmembrane</keyword>
<dbReference type="Pfam" id="PF00005">
    <property type="entry name" value="ABC_tran"/>
    <property type="match status" value="1"/>
</dbReference>
<evidence type="ECO:0000313" key="10">
    <source>
        <dbReference type="Proteomes" id="UP000887565"/>
    </source>
</evidence>
<dbReference type="AlphaFoldDB" id="A0A915KZX7"/>
<evidence type="ECO:0000256" key="7">
    <source>
        <dbReference type="SAM" id="Phobius"/>
    </source>
</evidence>
<evidence type="ECO:0000256" key="6">
    <source>
        <dbReference type="ARBA" id="ARBA00023136"/>
    </source>
</evidence>
<evidence type="ECO:0000259" key="9">
    <source>
        <dbReference type="Pfam" id="PF12698"/>
    </source>
</evidence>
<dbReference type="InterPro" id="IPR013525">
    <property type="entry name" value="ABC2_TM"/>
</dbReference>
<dbReference type="OMA" id="SPRQIWF"/>
<keyword evidence="4" id="KW-0677">Repeat</keyword>
<dbReference type="PANTHER" id="PTHR19229:SF36">
    <property type="entry name" value="ATP-BINDING CASSETTE SUB-FAMILY A MEMBER 2"/>
    <property type="match status" value="1"/>
</dbReference>
<dbReference type="PANTHER" id="PTHR19229">
    <property type="entry name" value="ATP-BINDING CASSETTE TRANSPORTER SUBFAMILY A ABCA"/>
    <property type="match status" value="1"/>
</dbReference>
<dbReference type="Proteomes" id="UP000887565">
    <property type="component" value="Unplaced"/>
</dbReference>
<dbReference type="InterPro" id="IPR026082">
    <property type="entry name" value="ABCA"/>
</dbReference>
<feature type="transmembrane region" description="Helical" evidence="7">
    <location>
        <begin position="417"/>
        <end position="442"/>
    </location>
</feature>
<feature type="transmembrane region" description="Helical" evidence="7">
    <location>
        <begin position="347"/>
        <end position="374"/>
    </location>
</feature>
<dbReference type="GO" id="GO:0016887">
    <property type="term" value="F:ATP hydrolysis activity"/>
    <property type="evidence" value="ECO:0007669"/>
    <property type="project" value="InterPro"/>
</dbReference>
<evidence type="ECO:0000259" key="8">
    <source>
        <dbReference type="Pfam" id="PF00005"/>
    </source>
</evidence>
<keyword evidence="10" id="KW-1185">Reference proteome</keyword>
<dbReference type="Pfam" id="PF12698">
    <property type="entry name" value="ABC2_membrane_3"/>
    <property type="match status" value="1"/>
</dbReference>
<name>A0A915KZX7_ROMCU</name>
<feature type="transmembrane region" description="Helical" evidence="7">
    <location>
        <begin position="454"/>
        <end position="473"/>
    </location>
</feature>
<feature type="transmembrane region" description="Helical" evidence="7">
    <location>
        <begin position="305"/>
        <end position="327"/>
    </location>
</feature>
<keyword evidence="6 7" id="KW-0472">Membrane</keyword>